<dbReference type="AlphaFoldDB" id="A0A1J0R9G4"/>
<dbReference type="VEuPathDB" id="TriTrypDB:Tb10.v4.0200"/>
<dbReference type="InterPro" id="IPR019609">
    <property type="entry name" value="Variant_surf_glycoprt_trypan_C"/>
</dbReference>
<dbReference type="EMBL" id="KX700601">
    <property type="protein sequence ID" value="APD74557.1"/>
    <property type="molecule type" value="Genomic_DNA"/>
</dbReference>
<evidence type="ECO:0000256" key="9">
    <source>
        <dbReference type="SAM" id="SignalP"/>
    </source>
</evidence>
<keyword evidence="6" id="KW-0325">Glycoprotein</keyword>
<protein>
    <submittedName>
        <fullName evidence="11">Variant surface glycoprotein 1125.4019</fullName>
    </submittedName>
</protein>
<evidence type="ECO:0000313" key="11">
    <source>
        <dbReference type="EMBL" id="APD74557.1"/>
    </source>
</evidence>
<organism evidence="11">
    <name type="scientific">Trypanosoma brucei</name>
    <dbReference type="NCBI Taxonomy" id="5691"/>
    <lineage>
        <taxon>Eukaryota</taxon>
        <taxon>Discoba</taxon>
        <taxon>Euglenozoa</taxon>
        <taxon>Kinetoplastea</taxon>
        <taxon>Metakinetoplastina</taxon>
        <taxon>Trypanosomatida</taxon>
        <taxon>Trypanosomatidae</taxon>
        <taxon>Trypanosoma</taxon>
    </lineage>
</organism>
<feature type="region of interest" description="Disordered" evidence="8">
    <location>
        <begin position="197"/>
        <end position="218"/>
    </location>
</feature>
<keyword evidence="4" id="KW-0336">GPI-anchor</keyword>
<accession>A0A1J0R9G4</accession>
<keyword evidence="9" id="KW-0732">Signal</keyword>
<evidence type="ECO:0000256" key="4">
    <source>
        <dbReference type="ARBA" id="ARBA00022622"/>
    </source>
</evidence>
<evidence type="ECO:0000256" key="8">
    <source>
        <dbReference type="SAM" id="MobiDB-lite"/>
    </source>
</evidence>
<proteinExistence type="predicted"/>
<evidence type="ECO:0000256" key="1">
    <source>
        <dbReference type="ARBA" id="ARBA00002523"/>
    </source>
</evidence>
<keyword evidence="5" id="KW-0472">Membrane</keyword>
<sequence length="558" mass="59918">MYLTLSIALFIASARVKTADENQKEFTKLCRVYNLLKTAVVEQKISSGNSDAHETITAAASRALANVKKLNLTAAEEGKTKVLRDASQYLTLQKVNGDNAEKGYFENVEEPEFQKLRKDLQDIEDTKDTGKTFAKTYGTPFSDNQKTAIRAPLAFLAQAAAAIHANLTAVYNKATLARQQARLDFSKAVYGDKAMNNKTATSMNPNRPLPDKTTTGNFPWGTPQDRNAVCKAPEVNSGKAGSGLAIDIVCICTKKESKGQQLCNSALASGSSVIDNSGSQGKAHKAWKALSAACTKVAEKAVEGEQKMQLTAELAILEAMRGQDKIVVTGNPGFQALASSTHNFFGAFVVATATPSDCETDAANVVSTGGKGPCIDYSAYLKTAAGIPWIKHAKTGHRKLQEADDLFKESLVLLSEVQNIEKQMQSLFRMSKSLKQAAQEHKDPKSIPHTVEEQNKCKHQRNKTAEGCAAIGCDFDSEKTECNAKAGTETAAAGTTVAIGVNCSSHATKETCEEVQGTLAPGKKAVCVWIEGKCQDSSFRVNKRSALITTALVIVVTF</sequence>
<feature type="chain" id="PRO_5012362472" evidence="9">
    <location>
        <begin position="20"/>
        <end position="558"/>
    </location>
</feature>
<dbReference type="Pfam" id="PF10659">
    <property type="entry name" value="Trypan_glycop_C"/>
    <property type="match status" value="1"/>
</dbReference>
<evidence type="ECO:0000256" key="2">
    <source>
        <dbReference type="ARBA" id="ARBA00004609"/>
    </source>
</evidence>
<dbReference type="VEuPathDB" id="TriTrypDB:Tb1125.Tb11.v5.1024"/>
<keyword evidence="3" id="KW-1003">Cell membrane</keyword>
<evidence type="ECO:0000256" key="6">
    <source>
        <dbReference type="ARBA" id="ARBA00023180"/>
    </source>
</evidence>
<reference evidence="11" key="1">
    <citation type="submission" date="2016-08" db="EMBL/GenBank/DDBJ databases">
        <title>VSG repertoire of Trypanosoma brucei EATRO 1125.</title>
        <authorList>
            <person name="Cross G.A."/>
        </authorList>
    </citation>
    <scope>NUCLEOTIDE SEQUENCE</scope>
    <source>
        <strain evidence="11">EATRO 1125</strain>
    </source>
</reference>
<evidence type="ECO:0000259" key="10">
    <source>
        <dbReference type="Pfam" id="PF10659"/>
    </source>
</evidence>
<feature type="signal peptide" evidence="9">
    <location>
        <begin position="1"/>
        <end position="19"/>
    </location>
</feature>
<name>A0A1J0R9G4_9TRYP</name>
<dbReference type="GO" id="GO:0005886">
    <property type="term" value="C:plasma membrane"/>
    <property type="evidence" value="ECO:0007669"/>
    <property type="project" value="UniProtKB-SubCell"/>
</dbReference>
<evidence type="ECO:0000256" key="3">
    <source>
        <dbReference type="ARBA" id="ARBA00022475"/>
    </source>
</evidence>
<evidence type="ECO:0000256" key="7">
    <source>
        <dbReference type="ARBA" id="ARBA00023288"/>
    </source>
</evidence>
<keyword evidence="7" id="KW-0449">Lipoprotein</keyword>
<evidence type="ECO:0000256" key="5">
    <source>
        <dbReference type="ARBA" id="ARBA00023136"/>
    </source>
</evidence>
<comment type="subcellular location">
    <subcellularLocation>
        <location evidence="2">Cell membrane</location>
        <topology evidence="2">Lipid-anchor</topology>
        <topology evidence="2">GPI-anchor</topology>
    </subcellularLocation>
</comment>
<dbReference type="VEuPathDB" id="TriTrypDB:Tb427_000187700"/>
<dbReference type="GO" id="GO:0098552">
    <property type="term" value="C:side of membrane"/>
    <property type="evidence" value="ECO:0007669"/>
    <property type="project" value="UniProtKB-KW"/>
</dbReference>
<feature type="domain" description="Trypanosome variant surface glycoprotein C-terminal" evidence="10">
    <location>
        <begin position="457"/>
        <end position="553"/>
    </location>
</feature>
<comment type="function">
    <text evidence="1">VSG forms a coat on the surface of the parasite. The trypanosome evades the immune response of the host by expressing a series of antigenically distinct VSGs from an estimated 1000 VSG genes.</text>
</comment>